<sequence length="54" mass="5480">MAREGNQQDVSGSAFSSSENDIGTGPLQAELTRGQDAAAAKAADAQDDVTLSPE</sequence>
<evidence type="ECO:0000313" key="3">
    <source>
        <dbReference type="EnsemblMetazoa" id="ISCW010989-PA"/>
    </source>
</evidence>
<dbReference type="AlphaFoldDB" id="B7Q7I3"/>
<reference evidence="2 4" key="1">
    <citation type="submission" date="2008-03" db="EMBL/GenBank/DDBJ databases">
        <title>Annotation of Ixodes scapularis.</title>
        <authorList>
            <consortium name="Ixodes scapularis Genome Project Consortium"/>
            <person name="Caler E."/>
            <person name="Hannick L.I."/>
            <person name="Bidwell S."/>
            <person name="Joardar V."/>
            <person name="Thiagarajan M."/>
            <person name="Amedeo P."/>
            <person name="Galinsky K.J."/>
            <person name="Schobel S."/>
            <person name="Inman J."/>
            <person name="Hostetler J."/>
            <person name="Miller J."/>
            <person name="Hammond M."/>
            <person name="Megy K."/>
            <person name="Lawson D."/>
            <person name="Kodira C."/>
            <person name="Sutton G."/>
            <person name="Meyer J."/>
            <person name="Hill C.A."/>
            <person name="Birren B."/>
            <person name="Nene V."/>
            <person name="Collins F."/>
            <person name="Alarcon-Chaidez F."/>
            <person name="Wikel S."/>
            <person name="Strausberg R."/>
        </authorList>
    </citation>
    <scope>NUCLEOTIDE SEQUENCE [LARGE SCALE GENOMIC DNA]</scope>
    <source>
        <strain evidence="4">Wikel</strain>
        <strain evidence="2">Wikel colony</strain>
    </source>
</reference>
<dbReference type="PaxDb" id="6945-B7Q7I3"/>
<feature type="region of interest" description="Disordered" evidence="1">
    <location>
        <begin position="1"/>
        <end position="54"/>
    </location>
</feature>
<dbReference type="HOGENOM" id="CLU_3052683_0_0_1"/>
<dbReference type="Proteomes" id="UP000001555">
    <property type="component" value="Unassembled WGS sequence"/>
</dbReference>
<proteinExistence type="predicted"/>
<evidence type="ECO:0000313" key="2">
    <source>
        <dbReference type="EMBL" id="EEC14805.1"/>
    </source>
</evidence>
<organism>
    <name type="scientific">Ixodes scapularis</name>
    <name type="common">Black-legged tick</name>
    <name type="synonym">Deer tick</name>
    <dbReference type="NCBI Taxonomy" id="6945"/>
    <lineage>
        <taxon>Eukaryota</taxon>
        <taxon>Metazoa</taxon>
        <taxon>Ecdysozoa</taxon>
        <taxon>Arthropoda</taxon>
        <taxon>Chelicerata</taxon>
        <taxon>Arachnida</taxon>
        <taxon>Acari</taxon>
        <taxon>Parasitiformes</taxon>
        <taxon>Ixodida</taxon>
        <taxon>Ixodoidea</taxon>
        <taxon>Ixodidae</taxon>
        <taxon>Ixodinae</taxon>
        <taxon>Ixodes</taxon>
    </lineage>
</organism>
<dbReference type="VEuPathDB" id="VectorBase:ISCW010989"/>
<reference evidence="3" key="2">
    <citation type="submission" date="2020-05" db="UniProtKB">
        <authorList>
            <consortium name="EnsemblMetazoa"/>
        </authorList>
    </citation>
    <scope>IDENTIFICATION</scope>
    <source>
        <strain evidence="3">wikel</strain>
    </source>
</reference>
<feature type="compositionally biased region" description="Polar residues" evidence="1">
    <location>
        <begin position="1"/>
        <end position="21"/>
    </location>
</feature>
<dbReference type="InParanoid" id="B7Q7I3"/>
<dbReference type="EnsemblMetazoa" id="ISCW010989-RA">
    <property type="protein sequence ID" value="ISCW010989-PA"/>
    <property type="gene ID" value="ISCW010989"/>
</dbReference>
<keyword evidence="4" id="KW-1185">Reference proteome</keyword>
<dbReference type="EMBL" id="ABJB010831271">
    <property type="status" value="NOT_ANNOTATED_CDS"/>
    <property type="molecule type" value="Genomic_DNA"/>
</dbReference>
<name>B7Q7I3_IXOSC</name>
<gene>
    <name evidence="2" type="ORF">IscW_ISCW010989</name>
</gene>
<dbReference type="EMBL" id="DS875600">
    <property type="protein sequence ID" value="EEC14805.1"/>
    <property type="molecule type" value="Genomic_DNA"/>
</dbReference>
<accession>B7Q7I3</accession>
<protein>
    <submittedName>
        <fullName evidence="2 3">Uncharacterized protein</fullName>
    </submittedName>
</protein>
<evidence type="ECO:0000313" key="4">
    <source>
        <dbReference type="Proteomes" id="UP000001555"/>
    </source>
</evidence>
<evidence type="ECO:0000256" key="1">
    <source>
        <dbReference type="SAM" id="MobiDB-lite"/>
    </source>
</evidence>